<evidence type="ECO:0000256" key="2">
    <source>
        <dbReference type="ARBA" id="ARBA00004173"/>
    </source>
</evidence>
<keyword evidence="17" id="KW-1185">Reference proteome</keyword>
<evidence type="ECO:0000256" key="9">
    <source>
        <dbReference type="ARBA" id="ARBA00023242"/>
    </source>
</evidence>
<keyword evidence="4" id="KW-1017">Isopeptide bond</keyword>
<feature type="region of interest" description="Disordered" evidence="14">
    <location>
        <begin position="348"/>
        <end position="389"/>
    </location>
</feature>
<comment type="function">
    <text evidence="12">Non-catalytic component of the NSL histone acetyltransferase complex, a multiprotein complex that mediates histone H4 acetylation at 'Lys-5'- and 'Lys-8' (H4K5ac and H4K8ac) at transcription start sites and promotes transcription initiation. Required for NSL complex stability and for transcription of intraciliary transport genes in both ciliated and non-ciliated cells by regulating histone H4 acetylation at 'Lys-5'- and 'Lys-12' (H4K5ac and H4K12ac). This is necessary for cilium assembly in ciliated cells and for organization of the microtubule cytoskeleton in non-ciliated cells. Required within the NSL complex to maintain nuclear architecture stability by promoting KAT8-mediated acetylation of lamin LMNA.</text>
</comment>
<keyword evidence="8" id="KW-0496">Mitochondrion</keyword>
<evidence type="ECO:0000256" key="6">
    <source>
        <dbReference type="ARBA" id="ARBA00022843"/>
    </source>
</evidence>
<dbReference type="GO" id="GO:0044545">
    <property type="term" value="C:NSL complex"/>
    <property type="evidence" value="ECO:0007669"/>
    <property type="project" value="TreeGrafter"/>
</dbReference>
<dbReference type="InterPro" id="IPR025927">
    <property type="entry name" value="Znf_KANL2-like"/>
</dbReference>
<evidence type="ECO:0000256" key="12">
    <source>
        <dbReference type="ARBA" id="ARBA00093359"/>
    </source>
</evidence>
<evidence type="ECO:0000256" key="11">
    <source>
        <dbReference type="ARBA" id="ARBA00033378"/>
    </source>
</evidence>
<feature type="region of interest" description="Disordered" evidence="14">
    <location>
        <begin position="235"/>
        <end position="268"/>
    </location>
</feature>
<keyword evidence="7" id="KW-0156">Chromatin regulator</keyword>
<evidence type="ECO:0000256" key="5">
    <source>
        <dbReference type="ARBA" id="ARBA00022553"/>
    </source>
</evidence>
<feature type="compositionally biased region" description="Polar residues" evidence="14">
    <location>
        <begin position="469"/>
        <end position="478"/>
    </location>
</feature>
<feature type="region of interest" description="Disordered" evidence="14">
    <location>
        <begin position="169"/>
        <end position="200"/>
    </location>
</feature>
<dbReference type="PANTHER" id="PTHR13453:SF1">
    <property type="entry name" value="KAT8 REGULATORY NSL COMPLEX SUBUNIT 2"/>
    <property type="match status" value="1"/>
</dbReference>
<evidence type="ECO:0000256" key="10">
    <source>
        <dbReference type="ARBA" id="ARBA00032947"/>
    </source>
</evidence>
<evidence type="ECO:0000256" key="8">
    <source>
        <dbReference type="ARBA" id="ARBA00023128"/>
    </source>
</evidence>
<feature type="region of interest" description="Disordered" evidence="14">
    <location>
        <begin position="463"/>
        <end position="497"/>
    </location>
</feature>
<feature type="compositionally biased region" description="Polar residues" evidence="14">
    <location>
        <begin position="10"/>
        <end position="30"/>
    </location>
</feature>
<comment type="subunit">
    <text evidence="13">Component of the NSL complex at least composed of KAT8/MOF, KANSL1, KANSL2, KANSL3, MCRS1, PHF20, OGT1/OGT, WDR5 and HCFC1.</text>
</comment>
<feature type="region of interest" description="Disordered" evidence="14">
    <location>
        <begin position="1"/>
        <end position="32"/>
    </location>
</feature>
<dbReference type="Pfam" id="PF13891">
    <property type="entry name" value="zf-C3HC3H_KANSL2"/>
    <property type="match status" value="2"/>
</dbReference>
<name>A0AAV4G0V4_9GAST</name>
<dbReference type="PANTHER" id="PTHR13453">
    <property type="entry name" value="KAT8 REGULATORY NSL COMPLEX SUBUNIT 2"/>
    <property type="match status" value="1"/>
</dbReference>
<evidence type="ECO:0000313" key="16">
    <source>
        <dbReference type="EMBL" id="GFR79327.1"/>
    </source>
</evidence>
<keyword evidence="6" id="KW-0832">Ubl conjugation</keyword>
<reference evidence="16 17" key="1">
    <citation type="journal article" date="2021" name="Elife">
        <title>Chloroplast acquisition without the gene transfer in kleptoplastic sea slugs, Plakobranchus ocellatus.</title>
        <authorList>
            <person name="Maeda T."/>
            <person name="Takahashi S."/>
            <person name="Yoshida T."/>
            <person name="Shimamura S."/>
            <person name="Takaki Y."/>
            <person name="Nagai Y."/>
            <person name="Toyoda A."/>
            <person name="Suzuki Y."/>
            <person name="Arimoto A."/>
            <person name="Ishii H."/>
            <person name="Satoh N."/>
            <person name="Nishiyama T."/>
            <person name="Hasebe M."/>
            <person name="Maruyama T."/>
            <person name="Minagawa J."/>
            <person name="Obokata J."/>
            <person name="Shigenobu S."/>
        </authorList>
    </citation>
    <scope>NUCLEOTIDE SEQUENCE [LARGE SCALE GENOMIC DNA]</scope>
</reference>
<sequence length="517" mass="56151">MSASEKKLQSQKTTSPAGAMPATSSSTSRGCTPAAQQAEEDATCKYSQRSCSRNCLAGYDFCIRHILEDKTAPYKQCAYMTKAGRKCPAAAPKLEKKEGFCSAHNRKTLLARQRLARKRRPGETGETLLEELVALTSATSGSGALGGLSYNEHRRSKMLTDSVASRALEYASSSDSESEMGPTVEHTWRDDGDSDAESIDSDQEDLLNVKLYKKDPLQKDRYRKLRAMQQYHKKAGKEALLQRQSTERRVQASTDVSSRGQQSSGPGLTAMQAAKPAIISCSFLDEDIVCGARAVPLSKFCQKHILHDPCQLLYRPCPFADSQCGRPVPTLLNTQYCSLHQALPSEGIKLEDDKSGGDQTLGSLQSDKDHSVGTKAHPLPNSVGTGEKKMEVKQEVKPDIDRLTVIDDNGGRTKASRPQQVQTTIGLAGSATTTSSSTLGTCSHSGHSVVGVGSRDIKMEEEEEEVNDAGNTCTTAASSADDMKGEKCTQEEDEEESMVIFTLGEEDEDEEEDKQGR</sequence>
<evidence type="ECO:0000256" key="4">
    <source>
        <dbReference type="ARBA" id="ARBA00022499"/>
    </source>
</evidence>
<protein>
    <recommendedName>
        <fullName evidence="3">KAT8 regulatory NSL complex subunit 2</fullName>
    </recommendedName>
    <alternativeName>
        <fullName evidence="11">NSL complex protein NSL2</fullName>
    </alternativeName>
    <alternativeName>
        <fullName evidence="10">Non-specific lethal 2 homolog</fullName>
    </alternativeName>
</protein>
<keyword evidence="9" id="KW-0539">Nucleus</keyword>
<evidence type="ECO:0000256" key="7">
    <source>
        <dbReference type="ARBA" id="ARBA00022853"/>
    </source>
</evidence>
<comment type="caution">
    <text evidence="16">The sequence shown here is derived from an EMBL/GenBank/DDBJ whole genome shotgun (WGS) entry which is preliminary data.</text>
</comment>
<evidence type="ECO:0000256" key="1">
    <source>
        <dbReference type="ARBA" id="ARBA00004123"/>
    </source>
</evidence>
<keyword evidence="5" id="KW-0597">Phosphoprotein</keyword>
<feature type="domain" description="KANL2-like probable zinc-finger" evidence="15">
    <location>
        <begin position="44"/>
        <end position="105"/>
    </location>
</feature>
<dbReference type="GO" id="GO:0006325">
    <property type="term" value="P:chromatin organization"/>
    <property type="evidence" value="ECO:0007669"/>
    <property type="project" value="UniProtKB-KW"/>
</dbReference>
<dbReference type="GO" id="GO:0005739">
    <property type="term" value="C:mitochondrion"/>
    <property type="evidence" value="ECO:0007669"/>
    <property type="project" value="UniProtKB-SubCell"/>
</dbReference>
<evidence type="ECO:0000256" key="3">
    <source>
        <dbReference type="ARBA" id="ARBA00015508"/>
    </source>
</evidence>
<gene>
    <name evidence="16" type="ORF">ElyMa_000553600</name>
</gene>
<dbReference type="InterPro" id="IPR026316">
    <property type="entry name" value="NSL2"/>
</dbReference>
<feature type="domain" description="KANL2-like probable zinc-finger" evidence="15">
    <location>
        <begin position="288"/>
        <end position="341"/>
    </location>
</feature>
<dbReference type="EMBL" id="BMAT01001084">
    <property type="protein sequence ID" value="GFR79327.1"/>
    <property type="molecule type" value="Genomic_DNA"/>
</dbReference>
<evidence type="ECO:0000259" key="15">
    <source>
        <dbReference type="Pfam" id="PF13891"/>
    </source>
</evidence>
<dbReference type="Proteomes" id="UP000762676">
    <property type="component" value="Unassembled WGS sequence"/>
</dbReference>
<dbReference type="GO" id="GO:0005634">
    <property type="term" value="C:nucleus"/>
    <property type="evidence" value="ECO:0007669"/>
    <property type="project" value="UniProtKB-SubCell"/>
</dbReference>
<evidence type="ECO:0000313" key="17">
    <source>
        <dbReference type="Proteomes" id="UP000762676"/>
    </source>
</evidence>
<feature type="compositionally biased region" description="Polar residues" evidence="14">
    <location>
        <begin position="251"/>
        <end position="266"/>
    </location>
</feature>
<evidence type="ECO:0000256" key="14">
    <source>
        <dbReference type="SAM" id="MobiDB-lite"/>
    </source>
</evidence>
<comment type="subcellular location">
    <subcellularLocation>
        <location evidence="2">Mitochondrion</location>
    </subcellularLocation>
    <subcellularLocation>
        <location evidence="1">Nucleus</location>
    </subcellularLocation>
</comment>
<proteinExistence type="predicted"/>
<organism evidence="16 17">
    <name type="scientific">Elysia marginata</name>
    <dbReference type="NCBI Taxonomy" id="1093978"/>
    <lineage>
        <taxon>Eukaryota</taxon>
        <taxon>Metazoa</taxon>
        <taxon>Spiralia</taxon>
        <taxon>Lophotrochozoa</taxon>
        <taxon>Mollusca</taxon>
        <taxon>Gastropoda</taxon>
        <taxon>Heterobranchia</taxon>
        <taxon>Euthyneura</taxon>
        <taxon>Panpulmonata</taxon>
        <taxon>Sacoglossa</taxon>
        <taxon>Placobranchoidea</taxon>
        <taxon>Plakobranchidae</taxon>
        <taxon>Elysia</taxon>
    </lineage>
</organism>
<evidence type="ECO:0000256" key="13">
    <source>
        <dbReference type="ARBA" id="ARBA00093543"/>
    </source>
</evidence>
<dbReference type="AlphaFoldDB" id="A0AAV4G0V4"/>
<accession>A0AAV4G0V4</accession>
<feature type="compositionally biased region" description="Basic and acidic residues" evidence="14">
    <location>
        <begin position="481"/>
        <end position="490"/>
    </location>
</feature>